<dbReference type="Gene3D" id="1.10.1200.10">
    <property type="entry name" value="ACP-like"/>
    <property type="match status" value="1"/>
</dbReference>
<dbReference type="PROSITE" id="PS00012">
    <property type="entry name" value="PHOSPHOPANTETHEINE"/>
    <property type="match status" value="1"/>
</dbReference>
<comment type="caution">
    <text evidence="4">The sequence shown here is derived from an EMBL/GenBank/DDBJ whole genome shotgun (WGS) entry which is preliminary data.</text>
</comment>
<evidence type="ECO:0000313" key="5">
    <source>
        <dbReference type="Proteomes" id="UP000037020"/>
    </source>
</evidence>
<keyword evidence="5" id="KW-1185">Reference proteome</keyword>
<keyword evidence="2" id="KW-0597">Phosphoprotein</keyword>
<name>A0ABR5J342_9ACTN</name>
<dbReference type="RefSeq" id="WP_037963410.1">
    <property type="nucleotide sequence ID" value="NZ_JBIRHZ010000002.1"/>
</dbReference>
<dbReference type="InterPro" id="IPR006162">
    <property type="entry name" value="Ppantetheine_attach_site"/>
</dbReference>
<reference evidence="4 5" key="1">
    <citation type="submission" date="2015-07" db="EMBL/GenBank/DDBJ databases">
        <authorList>
            <person name="Ju K.-S."/>
            <person name="Doroghazi J.R."/>
            <person name="Metcalf W.W."/>
        </authorList>
    </citation>
    <scope>NUCLEOTIDE SEQUENCE [LARGE SCALE GENOMIC DNA]</scope>
    <source>
        <strain evidence="4 5">NRRL B-3589</strain>
    </source>
</reference>
<sequence>MATPTSASTASAPWDPGFEEVLRGALRLLSPDDVLAPDTCLSTAGMDSMSTIDTLMRLEDRYDVAFPDDALTGETFATPGSLWTVLSELRTQS</sequence>
<dbReference type="EMBL" id="LGUT01002013">
    <property type="protein sequence ID" value="KOG87825.1"/>
    <property type="molecule type" value="Genomic_DNA"/>
</dbReference>
<gene>
    <name evidence="4" type="ORF">ADK38_23275</name>
</gene>
<dbReference type="PROSITE" id="PS50075">
    <property type="entry name" value="CARRIER"/>
    <property type="match status" value="1"/>
</dbReference>
<dbReference type="SUPFAM" id="SSF47336">
    <property type="entry name" value="ACP-like"/>
    <property type="match status" value="1"/>
</dbReference>
<organism evidence="4 5">
    <name type="scientific">Streptomyces varsoviensis</name>
    <dbReference type="NCBI Taxonomy" id="67373"/>
    <lineage>
        <taxon>Bacteria</taxon>
        <taxon>Bacillati</taxon>
        <taxon>Actinomycetota</taxon>
        <taxon>Actinomycetes</taxon>
        <taxon>Kitasatosporales</taxon>
        <taxon>Streptomycetaceae</taxon>
        <taxon>Streptomyces</taxon>
    </lineage>
</organism>
<protein>
    <recommendedName>
        <fullName evidence="3">Carrier domain-containing protein</fullName>
    </recommendedName>
</protein>
<evidence type="ECO:0000313" key="4">
    <source>
        <dbReference type="EMBL" id="KOG87825.1"/>
    </source>
</evidence>
<evidence type="ECO:0000256" key="2">
    <source>
        <dbReference type="ARBA" id="ARBA00022553"/>
    </source>
</evidence>
<keyword evidence="1" id="KW-0596">Phosphopantetheine</keyword>
<accession>A0ABR5J342</accession>
<feature type="domain" description="Carrier" evidence="3">
    <location>
        <begin position="12"/>
        <end position="90"/>
    </location>
</feature>
<dbReference type="InterPro" id="IPR036736">
    <property type="entry name" value="ACP-like_sf"/>
</dbReference>
<dbReference type="Proteomes" id="UP000037020">
    <property type="component" value="Unassembled WGS sequence"/>
</dbReference>
<dbReference type="InterPro" id="IPR009081">
    <property type="entry name" value="PP-bd_ACP"/>
</dbReference>
<evidence type="ECO:0000259" key="3">
    <source>
        <dbReference type="PROSITE" id="PS50075"/>
    </source>
</evidence>
<dbReference type="Pfam" id="PF00550">
    <property type="entry name" value="PP-binding"/>
    <property type="match status" value="1"/>
</dbReference>
<proteinExistence type="predicted"/>
<evidence type="ECO:0000256" key="1">
    <source>
        <dbReference type="ARBA" id="ARBA00022450"/>
    </source>
</evidence>